<evidence type="ECO:0000259" key="1">
    <source>
        <dbReference type="Pfam" id="PF14111"/>
    </source>
</evidence>
<feature type="domain" description="DUF4283" evidence="1">
    <location>
        <begin position="7"/>
        <end position="61"/>
    </location>
</feature>
<keyword evidence="3" id="KW-1185">Reference proteome</keyword>
<dbReference type="Proteomes" id="UP000233837">
    <property type="component" value="Unassembled WGS sequence"/>
</dbReference>
<reference evidence="2 3" key="2">
    <citation type="journal article" date="2017" name="Nature">
        <title>The Apostasia genome and the evolution of orchids.</title>
        <authorList>
            <person name="Zhang G.Q."/>
            <person name="Liu K.W."/>
            <person name="Li Z."/>
            <person name="Lohaus R."/>
            <person name="Hsiao Y.Y."/>
            <person name="Niu S.C."/>
            <person name="Wang J.Y."/>
            <person name="Lin Y.C."/>
            <person name="Xu Q."/>
            <person name="Chen L.J."/>
            <person name="Yoshida K."/>
            <person name="Fujiwara S."/>
            <person name="Wang Z.W."/>
            <person name="Zhang Y.Q."/>
            <person name="Mitsuda N."/>
            <person name="Wang M."/>
            <person name="Liu G.H."/>
            <person name="Pecoraro L."/>
            <person name="Huang H.X."/>
            <person name="Xiao X.J."/>
            <person name="Lin M."/>
            <person name="Wu X.Y."/>
            <person name="Wu W.L."/>
            <person name="Chen Y.Y."/>
            <person name="Chang S.B."/>
            <person name="Sakamoto S."/>
            <person name="Ohme-Takagi M."/>
            <person name="Yagi M."/>
            <person name="Zeng S.J."/>
            <person name="Shen C.Y."/>
            <person name="Yeh C.M."/>
            <person name="Luo Y.B."/>
            <person name="Tsai W.C."/>
            <person name="Van de Peer Y."/>
            <person name="Liu Z.J."/>
        </authorList>
    </citation>
    <scope>NUCLEOTIDE SEQUENCE [LARGE SCALE GENOMIC DNA]</scope>
    <source>
        <tissue evidence="2">The whole plant</tissue>
    </source>
</reference>
<dbReference type="InterPro" id="IPR025558">
    <property type="entry name" value="DUF4283"/>
</dbReference>
<gene>
    <name evidence="2" type="ORF">MA16_Dca004560</name>
</gene>
<organism evidence="2 3">
    <name type="scientific">Dendrobium catenatum</name>
    <dbReference type="NCBI Taxonomy" id="906689"/>
    <lineage>
        <taxon>Eukaryota</taxon>
        <taxon>Viridiplantae</taxon>
        <taxon>Streptophyta</taxon>
        <taxon>Embryophyta</taxon>
        <taxon>Tracheophyta</taxon>
        <taxon>Spermatophyta</taxon>
        <taxon>Magnoliopsida</taxon>
        <taxon>Liliopsida</taxon>
        <taxon>Asparagales</taxon>
        <taxon>Orchidaceae</taxon>
        <taxon>Epidendroideae</taxon>
        <taxon>Malaxideae</taxon>
        <taxon>Dendrobiinae</taxon>
        <taxon>Dendrobium</taxon>
    </lineage>
</organism>
<evidence type="ECO:0000313" key="2">
    <source>
        <dbReference type="EMBL" id="PKU64945.1"/>
    </source>
</evidence>
<name>A0A2I0VNF9_9ASPA</name>
<protein>
    <recommendedName>
        <fullName evidence="1">DUF4283 domain-containing protein</fullName>
    </recommendedName>
</protein>
<reference evidence="2 3" key="1">
    <citation type="journal article" date="2016" name="Sci. Rep.">
        <title>The Dendrobium catenatum Lindl. genome sequence provides insights into polysaccharide synthase, floral development and adaptive evolution.</title>
        <authorList>
            <person name="Zhang G.Q."/>
            <person name="Xu Q."/>
            <person name="Bian C."/>
            <person name="Tsai W.C."/>
            <person name="Yeh C.M."/>
            <person name="Liu K.W."/>
            <person name="Yoshida K."/>
            <person name="Zhang L.S."/>
            <person name="Chang S.B."/>
            <person name="Chen F."/>
            <person name="Shi Y."/>
            <person name="Su Y.Y."/>
            <person name="Zhang Y.Q."/>
            <person name="Chen L.J."/>
            <person name="Yin Y."/>
            <person name="Lin M."/>
            <person name="Huang H."/>
            <person name="Deng H."/>
            <person name="Wang Z.W."/>
            <person name="Zhu S.L."/>
            <person name="Zhao X."/>
            <person name="Deng C."/>
            <person name="Niu S.C."/>
            <person name="Huang J."/>
            <person name="Wang M."/>
            <person name="Liu G.H."/>
            <person name="Yang H.J."/>
            <person name="Xiao X.J."/>
            <person name="Hsiao Y.Y."/>
            <person name="Wu W.L."/>
            <person name="Chen Y.Y."/>
            <person name="Mitsuda N."/>
            <person name="Ohme-Takagi M."/>
            <person name="Luo Y.B."/>
            <person name="Van de Peer Y."/>
            <person name="Liu Z.J."/>
        </authorList>
    </citation>
    <scope>NUCLEOTIDE SEQUENCE [LARGE SCALE GENOMIC DNA]</scope>
    <source>
        <tissue evidence="2">The whole plant</tissue>
    </source>
</reference>
<dbReference type="AlphaFoldDB" id="A0A2I0VNF9"/>
<sequence length="77" mass="8874">MGLITGRLLHREATFYEALLETIKKTWQLKGELSLLTMDDEFFLLKFTTLEDYEHAWTGAPSFSLGSRSFCRNGVQI</sequence>
<dbReference type="Pfam" id="PF14111">
    <property type="entry name" value="DUF4283"/>
    <property type="match status" value="1"/>
</dbReference>
<proteinExistence type="predicted"/>
<dbReference type="EMBL" id="KZ503378">
    <property type="protein sequence ID" value="PKU64945.1"/>
    <property type="molecule type" value="Genomic_DNA"/>
</dbReference>
<accession>A0A2I0VNF9</accession>
<evidence type="ECO:0000313" key="3">
    <source>
        <dbReference type="Proteomes" id="UP000233837"/>
    </source>
</evidence>